<dbReference type="Pfam" id="PF13822">
    <property type="entry name" value="ACC_epsilon"/>
    <property type="match status" value="1"/>
</dbReference>
<comment type="caution">
    <text evidence="1">The sequence shown here is derived from an EMBL/GenBank/DDBJ whole genome shotgun (WGS) entry which is preliminary data.</text>
</comment>
<gene>
    <name evidence="1" type="ORF">QWM81_15220</name>
</gene>
<evidence type="ECO:0000313" key="1">
    <source>
        <dbReference type="EMBL" id="MDN3295379.1"/>
    </source>
</evidence>
<dbReference type="Proteomes" id="UP001174050">
    <property type="component" value="Unassembled WGS sequence"/>
</dbReference>
<dbReference type="RefSeq" id="WP_290112503.1">
    <property type="nucleotide sequence ID" value="NZ_JAUEPL010000020.1"/>
</dbReference>
<evidence type="ECO:0000313" key="2">
    <source>
        <dbReference type="Proteomes" id="UP001174050"/>
    </source>
</evidence>
<organism evidence="1 2">
    <name type="scientific">Streptomyces ficellus</name>
    <dbReference type="NCBI Taxonomy" id="1977088"/>
    <lineage>
        <taxon>Bacteria</taxon>
        <taxon>Bacillati</taxon>
        <taxon>Actinomycetota</taxon>
        <taxon>Actinomycetes</taxon>
        <taxon>Kitasatosporales</taxon>
        <taxon>Streptomycetaceae</taxon>
        <taxon>Streptomyces</taxon>
    </lineage>
</organism>
<dbReference type="EMBL" id="JAUEPL010000020">
    <property type="protein sequence ID" value="MDN3295379.1"/>
    <property type="molecule type" value="Genomic_DNA"/>
</dbReference>
<reference evidence="1" key="1">
    <citation type="submission" date="2023-06" db="EMBL/GenBank/DDBJ databases">
        <title>WGS-Sequencing of Streptomyces ficellus isolate 21 collected from sand in Gara Djebilet Iron Mine in Algeria.</title>
        <authorList>
            <person name="Zegers G.P."/>
            <person name="Gomez A."/>
            <person name="Gueddou A."/>
            <person name="Zahara A.F."/>
            <person name="Worth M."/>
            <person name="Sevigny J.L."/>
            <person name="Tisa L."/>
        </authorList>
    </citation>
    <scope>NUCLEOTIDE SEQUENCE</scope>
    <source>
        <strain evidence="1">AS11</strain>
    </source>
</reference>
<proteinExistence type="predicted"/>
<keyword evidence="2" id="KW-1185">Reference proteome</keyword>
<dbReference type="InterPro" id="IPR032716">
    <property type="entry name" value="ACC_epsilon"/>
</dbReference>
<sequence length="63" mass="6803">MVKPTRITVLRGQPDEDELAAVTVVLLALARRAEEPDQAAKAAYAGWTVKGGDYRHPMARPGS</sequence>
<accession>A0ABT7Z7A5</accession>
<name>A0ABT7Z7A5_9ACTN</name>
<protein>
    <submittedName>
        <fullName evidence="1">Acyl-CoA carboxylase subunit epsilon</fullName>
    </submittedName>
</protein>